<dbReference type="GO" id="GO:0160240">
    <property type="term" value="P:RNA polymerase II transcription initiation surveillance"/>
    <property type="evidence" value="ECO:0007669"/>
    <property type="project" value="UniProtKB-ARBA"/>
</dbReference>
<feature type="compositionally biased region" description="Polar residues" evidence="8">
    <location>
        <begin position="260"/>
        <end position="287"/>
    </location>
</feature>
<comment type="similarity">
    <text evidence="2">Belongs to the Integrator subunit 12 family.</text>
</comment>
<keyword evidence="4" id="KW-0479">Metal-binding</keyword>
<evidence type="ECO:0000256" key="1">
    <source>
        <dbReference type="ARBA" id="ARBA00004123"/>
    </source>
</evidence>
<dbReference type="FunFam" id="3.30.40.10:FF:000101">
    <property type="entry name" value="Integrator complex subunit 12"/>
    <property type="match status" value="1"/>
</dbReference>
<keyword evidence="10" id="KW-1185">Reference proteome</keyword>
<dbReference type="InterPro" id="IPR019787">
    <property type="entry name" value="Znf_PHD-finger"/>
</dbReference>
<dbReference type="SMART" id="SM00249">
    <property type="entry name" value="PHD"/>
    <property type="match status" value="1"/>
</dbReference>
<keyword evidence="6" id="KW-0862">Zinc</keyword>
<evidence type="ECO:0000256" key="2">
    <source>
        <dbReference type="ARBA" id="ARBA00006009"/>
    </source>
</evidence>
<dbReference type="AlphaFoldDB" id="A0A6S7HK16"/>
<dbReference type="InterPro" id="IPR011011">
    <property type="entry name" value="Znf_FYVE_PHD"/>
</dbReference>
<dbReference type="CDD" id="cd15501">
    <property type="entry name" value="PHD_Int12"/>
    <property type="match status" value="1"/>
</dbReference>
<dbReference type="GO" id="GO:0160232">
    <property type="term" value="C:INTAC complex"/>
    <property type="evidence" value="ECO:0007669"/>
    <property type="project" value="UniProtKB-ARBA"/>
</dbReference>
<dbReference type="InterPro" id="IPR039054">
    <property type="entry name" value="Int12_PHD"/>
</dbReference>
<name>A0A6S7HK16_PARCT</name>
<dbReference type="EMBL" id="CACRXK020005234">
    <property type="protein sequence ID" value="CAB4005554.1"/>
    <property type="molecule type" value="Genomic_DNA"/>
</dbReference>
<evidence type="ECO:0000256" key="4">
    <source>
        <dbReference type="ARBA" id="ARBA00022723"/>
    </source>
</evidence>
<dbReference type="GO" id="GO:0008270">
    <property type="term" value="F:zinc ion binding"/>
    <property type="evidence" value="ECO:0007669"/>
    <property type="project" value="UniProtKB-KW"/>
</dbReference>
<comment type="caution">
    <text evidence="9">The sequence shown here is derived from an EMBL/GenBank/DDBJ whole genome shotgun (WGS) entry which is preliminary data.</text>
</comment>
<evidence type="ECO:0000256" key="6">
    <source>
        <dbReference type="ARBA" id="ARBA00022833"/>
    </source>
</evidence>
<dbReference type="SUPFAM" id="SSF57903">
    <property type="entry name" value="FYVE/PHD zinc finger"/>
    <property type="match status" value="1"/>
</dbReference>
<gene>
    <name evidence="9" type="ORF">PACLA_8A067057</name>
</gene>
<dbReference type="OrthoDB" id="5846437at2759"/>
<sequence length="367" mass="40553">MAYSTQSILCSSKNFKFNMASEIDPILVRALNLLHSKHPKALEQLCALRDEALGKKPEFVPEKKKEEVKEAVHMEIKKTGDVITISSDSDSPAIIEEIPESSTQVLGNDDTDGITETVEVESSSLATNDHPNDEIMETVEELGLGFVEETLEELSSSNLLVKRKRPKLEISTENAIFDDLEVVSRESSPDHEMSADLAVSKCIVCSSGKSGMAGNQLVECHECHELFHQNCHKPRITDQSINDLRHVWYCRNCSKQMKQATSATNIPKLKPTTSPGLPSNKPQTQSFKAPLRVETKPPLFSPSSPSMNQSFIIPNLTTNSAASGNNSSVLKSPSNVNPRDVARNSMKRLQLVKKKAAAKNQQRFAKR</sequence>
<proteinExistence type="inferred from homology"/>
<protein>
    <recommendedName>
        <fullName evidence="3">Integrator complex subunit 12</fullName>
    </recommendedName>
</protein>
<evidence type="ECO:0000313" key="9">
    <source>
        <dbReference type="EMBL" id="CAB4005554.1"/>
    </source>
</evidence>
<dbReference type="InterPro" id="IPR013083">
    <property type="entry name" value="Znf_RING/FYVE/PHD"/>
</dbReference>
<accession>A0A6S7HK16</accession>
<dbReference type="Proteomes" id="UP001152795">
    <property type="component" value="Unassembled WGS sequence"/>
</dbReference>
<dbReference type="InterPro" id="IPR051776">
    <property type="entry name" value="Integrator_subunit_12"/>
</dbReference>
<evidence type="ECO:0000313" key="10">
    <source>
        <dbReference type="Proteomes" id="UP001152795"/>
    </source>
</evidence>
<feature type="region of interest" description="Disordered" evidence="8">
    <location>
        <begin position="323"/>
        <end position="346"/>
    </location>
</feature>
<dbReference type="GO" id="GO:0034472">
    <property type="term" value="P:snRNA 3'-end processing"/>
    <property type="evidence" value="ECO:0007669"/>
    <property type="project" value="TreeGrafter"/>
</dbReference>
<dbReference type="Gene3D" id="3.30.40.10">
    <property type="entry name" value="Zinc/RING finger domain, C3HC4 (zinc finger)"/>
    <property type="match status" value="1"/>
</dbReference>
<dbReference type="PANTHER" id="PTHR13415:SF2">
    <property type="entry name" value="INTEGRATOR COMPLEX SUBUNIT 12"/>
    <property type="match status" value="1"/>
</dbReference>
<evidence type="ECO:0000256" key="3">
    <source>
        <dbReference type="ARBA" id="ARBA00016814"/>
    </source>
</evidence>
<dbReference type="InterPro" id="IPR019786">
    <property type="entry name" value="Zinc_finger_PHD-type_CS"/>
</dbReference>
<evidence type="ECO:0000256" key="7">
    <source>
        <dbReference type="ARBA" id="ARBA00023242"/>
    </source>
</evidence>
<dbReference type="Pfam" id="PF00628">
    <property type="entry name" value="PHD"/>
    <property type="match status" value="1"/>
</dbReference>
<keyword evidence="7" id="KW-0539">Nucleus</keyword>
<comment type="subcellular location">
    <subcellularLocation>
        <location evidence="1">Nucleus</location>
    </subcellularLocation>
</comment>
<reference evidence="9" key="1">
    <citation type="submission" date="2020-04" db="EMBL/GenBank/DDBJ databases">
        <authorList>
            <person name="Alioto T."/>
            <person name="Alioto T."/>
            <person name="Gomez Garrido J."/>
        </authorList>
    </citation>
    <scope>NUCLEOTIDE SEQUENCE</scope>
    <source>
        <strain evidence="9">A484AB</strain>
    </source>
</reference>
<dbReference type="PROSITE" id="PS01359">
    <property type="entry name" value="ZF_PHD_1"/>
    <property type="match status" value="1"/>
</dbReference>
<dbReference type="PANTHER" id="PTHR13415">
    <property type="entry name" value="NUCLEAR FACTOR-RELATED"/>
    <property type="match status" value="1"/>
</dbReference>
<dbReference type="GO" id="GO:0032039">
    <property type="term" value="C:integrator complex"/>
    <property type="evidence" value="ECO:0007669"/>
    <property type="project" value="UniProtKB-ARBA"/>
</dbReference>
<keyword evidence="5" id="KW-0863">Zinc-finger</keyword>
<feature type="region of interest" description="Disordered" evidence="8">
    <location>
        <begin position="260"/>
        <end position="290"/>
    </location>
</feature>
<organism evidence="9 10">
    <name type="scientific">Paramuricea clavata</name>
    <name type="common">Red gorgonian</name>
    <name type="synonym">Violescent sea-whip</name>
    <dbReference type="NCBI Taxonomy" id="317549"/>
    <lineage>
        <taxon>Eukaryota</taxon>
        <taxon>Metazoa</taxon>
        <taxon>Cnidaria</taxon>
        <taxon>Anthozoa</taxon>
        <taxon>Octocorallia</taxon>
        <taxon>Malacalcyonacea</taxon>
        <taxon>Plexauridae</taxon>
        <taxon>Paramuricea</taxon>
    </lineage>
</organism>
<dbReference type="InterPro" id="IPR001965">
    <property type="entry name" value="Znf_PHD"/>
</dbReference>
<evidence type="ECO:0000256" key="8">
    <source>
        <dbReference type="SAM" id="MobiDB-lite"/>
    </source>
</evidence>
<evidence type="ECO:0000256" key="5">
    <source>
        <dbReference type="ARBA" id="ARBA00022771"/>
    </source>
</evidence>
<dbReference type="PROSITE" id="PS50016">
    <property type="entry name" value="ZF_PHD_2"/>
    <property type="match status" value="1"/>
</dbReference>